<keyword evidence="1" id="KW-0130">Cell adhesion</keyword>
<feature type="region of interest" description="Disordered" evidence="2">
    <location>
        <begin position="363"/>
        <end position="465"/>
    </location>
</feature>
<reference evidence="5" key="3">
    <citation type="submission" date="2025-08" db="UniProtKB">
        <authorList>
            <consortium name="Ensembl"/>
        </authorList>
    </citation>
    <scope>IDENTIFICATION</scope>
    <source>
        <strain evidence="5">Brown Norway</strain>
    </source>
</reference>
<reference evidence="9" key="1">
    <citation type="journal article" date="2013" name="J. Proteome Res.">
        <title>Site-specific glycan-peptide analysis for determination of N-glycoproteome heterogeneity.</title>
        <authorList>
            <person name="Parker B.L."/>
            <person name="Thaysen-Andersen M."/>
            <person name="Solis N."/>
            <person name="Scott N.E."/>
            <person name="Larsen M.R."/>
            <person name="Graham M.E."/>
            <person name="Packer N.H."/>
            <person name="Cordwell S.J."/>
        </authorList>
    </citation>
    <scope>IDENTIFICATION BY MASS SPECTROMETRY [LARGE SCALE ANALYSIS]</scope>
</reference>
<feature type="compositionally biased region" description="Pro residues" evidence="2">
    <location>
        <begin position="541"/>
        <end position="553"/>
    </location>
</feature>
<dbReference type="AGR" id="RGD:1565398"/>
<dbReference type="GO" id="GO:0009888">
    <property type="term" value="P:tissue development"/>
    <property type="evidence" value="ECO:0007669"/>
    <property type="project" value="UniProtKB-ARBA"/>
</dbReference>
<dbReference type="RGD" id="1565398">
    <property type="gene designation" value="Col6a1"/>
</dbReference>
<feature type="compositionally biased region" description="Polar residues" evidence="2">
    <location>
        <begin position="365"/>
        <end position="376"/>
    </location>
</feature>
<organism evidence="5 6">
    <name type="scientific">Rattus norvegicus</name>
    <name type="common">Rat</name>
    <dbReference type="NCBI Taxonomy" id="10116"/>
    <lineage>
        <taxon>Eukaryota</taxon>
        <taxon>Metazoa</taxon>
        <taxon>Chordata</taxon>
        <taxon>Craniata</taxon>
        <taxon>Vertebrata</taxon>
        <taxon>Euteleostomi</taxon>
        <taxon>Mammalia</taxon>
        <taxon>Eutheria</taxon>
        <taxon>Euarchontoglires</taxon>
        <taxon>Glires</taxon>
        <taxon>Rodentia</taxon>
        <taxon>Myomorpha</taxon>
        <taxon>Muroidea</taxon>
        <taxon>Muridae</taxon>
        <taxon>Murinae</taxon>
        <taxon>Rattus</taxon>
    </lineage>
</organism>
<dbReference type="Gene3D" id="3.40.50.410">
    <property type="entry name" value="von Willebrand factor, type A domain"/>
    <property type="match status" value="3"/>
</dbReference>
<dbReference type="PRINTS" id="PR00453">
    <property type="entry name" value="VWFADOMAIN"/>
</dbReference>
<dbReference type="Pfam" id="PF00092">
    <property type="entry name" value="VWA"/>
    <property type="match status" value="3"/>
</dbReference>
<dbReference type="GO" id="GO:0009314">
    <property type="term" value="P:response to radiation"/>
    <property type="evidence" value="ECO:0007669"/>
    <property type="project" value="UniProtKB-ARBA"/>
</dbReference>
<dbReference type="CDD" id="cd01480">
    <property type="entry name" value="vWA_collagen_alpha_1-VI-type"/>
    <property type="match status" value="3"/>
</dbReference>
<name>M0RDR9_RAT</name>
<evidence type="ECO:0007829" key="8">
    <source>
        <dbReference type="PeptideAtlas" id="M0RDR9"/>
    </source>
</evidence>
<dbReference type="PANTHER" id="PTHR24020">
    <property type="entry name" value="COLLAGEN ALPHA"/>
    <property type="match status" value="1"/>
</dbReference>
<keyword evidence="8" id="KW-1267">Proteomics identification</keyword>
<dbReference type="SMR" id="M0RDR9"/>
<keyword evidence="3" id="KW-0732">Signal</keyword>
<dbReference type="PANTHER" id="PTHR24020:SF18">
    <property type="entry name" value="COLLAGEN ALPHA-1(VI) CHAIN"/>
    <property type="match status" value="1"/>
</dbReference>
<dbReference type="GO" id="GO:0007155">
    <property type="term" value="P:cell adhesion"/>
    <property type="evidence" value="ECO:0007669"/>
    <property type="project" value="UniProtKB-KW"/>
</dbReference>
<keyword evidence="6" id="KW-1185">Reference proteome</keyword>
<evidence type="ECO:0000256" key="1">
    <source>
        <dbReference type="ARBA" id="ARBA00022889"/>
    </source>
</evidence>
<dbReference type="GO" id="GO:0005589">
    <property type="term" value="C:collagen type VI trimer"/>
    <property type="evidence" value="ECO:0007669"/>
    <property type="project" value="UniProtKB-ARBA"/>
</dbReference>
<dbReference type="PROSITE" id="PS51257">
    <property type="entry name" value="PROKAR_LIPOPROTEIN"/>
    <property type="match status" value="1"/>
</dbReference>
<dbReference type="VEuPathDB" id="HostDB:ENSRNOG00000001249"/>
<evidence type="ECO:0000259" key="4">
    <source>
        <dbReference type="PROSITE" id="PS50234"/>
    </source>
</evidence>
<feature type="region of interest" description="Disordered" evidence="2">
    <location>
        <begin position="507"/>
        <end position="556"/>
    </location>
</feature>
<dbReference type="GO" id="GO:0030154">
    <property type="term" value="P:cell differentiation"/>
    <property type="evidence" value="ECO:0007669"/>
    <property type="project" value="UniProtKB-ARBA"/>
</dbReference>
<evidence type="ECO:0000313" key="5">
    <source>
        <dbReference type="Ensembl" id="ENSRNOP00000067777.3"/>
    </source>
</evidence>
<dbReference type="ExpressionAtlas" id="M0RDR9">
    <property type="expression patterns" value="baseline and differential"/>
</dbReference>
<dbReference type="PeptideAtlas" id="M0RDR9"/>
<feature type="domain" description="VWFA" evidence="4">
    <location>
        <begin position="45"/>
        <end position="243"/>
    </location>
</feature>
<accession>M0RDR9</accession>
<dbReference type="HOGENOM" id="CLU_1047855_0_0_1"/>
<dbReference type="SUPFAM" id="SSF53300">
    <property type="entry name" value="vWA-like"/>
    <property type="match status" value="3"/>
</dbReference>
<dbReference type="InterPro" id="IPR050525">
    <property type="entry name" value="ECM_Assembly_Org"/>
</dbReference>
<evidence type="ECO:0000256" key="2">
    <source>
        <dbReference type="SAM" id="MobiDB-lite"/>
    </source>
</evidence>
<reference evidence="5" key="2">
    <citation type="submission" date="2024-01" db="EMBL/GenBank/DDBJ databases">
        <title>GRCr8: a new rat reference genome assembly contstructed from accurate long reads and long range scaffolding.</title>
        <authorList>
            <person name="Doris P.A."/>
            <person name="Kalbfleisch T."/>
            <person name="Li K."/>
            <person name="Howe K."/>
            <person name="Wood J."/>
        </authorList>
    </citation>
    <scope>NUCLEOTIDE SEQUENCE [LARGE SCALE GENOMIC DNA]</scope>
    <source>
        <strain evidence="5">Brown Norway</strain>
    </source>
</reference>
<dbReference type="GeneTree" id="ENSGT00940000162889"/>
<evidence type="ECO:0000313" key="7">
    <source>
        <dbReference type="RGD" id="1565398"/>
    </source>
</evidence>
<evidence type="ECO:0000256" key="3">
    <source>
        <dbReference type="SAM" id="SignalP"/>
    </source>
</evidence>
<dbReference type="GO" id="GO:0009653">
    <property type="term" value="P:anatomical structure morphogenesis"/>
    <property type="evidence" value="ECO:0007669"/>
    <property type="project" value="UniProtKB-ARBA"/>
</dbReference>
<feature type="domain" description="VWFA" evidence="4">
    <location>
        <begin position="784"/>
        <end position="976"/>
    </location>
</feature>
<protein>
    <submittedName>
        <fullName evidence="5">Collagen type VI alpha 1 chain</fullName>
    </submittedName>
</protein>
<dbReference type="AlphaFoldDB" id="M0RDR9"/>
<evidence type="ECO:0000313" key="6">
    <source>
        <dbReference type="Proteomes" id="UP000002494"/>
    </source>
</evidence>
<gene>
    <name evidence="5 7" type="primary">Col6a1</name>
</gene>
<reference evidence="5" key="4">
    <citation type="submission" date="2025-09" db="UniProtKB">
        <authorList>
            <consortium name="Ensembl"/>
        </authorList>
    </citation>
    <scope>IDENTIFICATION</scope>
    <source>
        <strain evidence="5">Brown Norway</strain>
    </source>
</reference>
<dbReference type="Proteomes" id="UP000002494">
    <property type="component" value="Chromosome 20"/>
</dbReference>
<dbReference type="Bgee" id="ENSRNOG00000001249">
    <property type="expression patterns" value="Expressed in esophagus and 18 other cell types or tissues"/>
</dbReference>
<sequence length="983" mass="106417">MVTRRPAGNMRLAHTLLPLLLQACWVAAQDIQGSRAIAFQDCPVDLFFVLDTSESVALRLKPYGALVDKVKSFTKRFIDNLRDRYYRCDRNLVWNAGALHYSDEVEIIRGLMRMPSGRDELKASIDAVKYFGKGTYTDCAIKKGLEELLIGGSHLKENKYLIVVTDGHPLEGYKEPCGGLEDAVNEAKHLGIKVFSVAITPDHLEPRLSIIATDHTYRRNFTAADWGHSRDAEETISQTIDTIVDMIVSTDIFRVKGRGIRGQRGERGKPGLPGEKGEAGDPVSVRYCLHGNGYKGREPPRCPRYLQLAFPYFHQGIQGPPGPKGDAGAFGLKGEKVSDRVAPENGDFDIYYVLGQAFLSEPTVRGTSLPQGSTATKPRMAGGPGERGPRGTPGVRGPRGDPGEAGPQGDQGREGPVGIPGDPGESGPIGPKGYRGDEGPPGPEGLRGAPGPVGPPGDPGLMGERVSIWENNPVGRITSTFSAFLTPKIPLTDRCCLLQGTKGYPGLKGDEGEAGDPGEDNNDVSPRGVKGAKGYRGPEGPQGPPGHVGPPGPDVSTGWPIPSLECTCGPIDILFVLDSSESIGLQNFEIAKDFIIKVIDRLSKDELVKFEPGQSHAGVVQYSHNQMQEHVDMRSPNVRNAQDFKEAVKKLQWMAGGTFTGEALQYTRDRLLPPTQNNRIALVITDGRSDTQRDTTPLSVLCGSDIQVVSVGIKDVFGFVAGSDQLNVISCQGLSQSRPGISLVKENYAELLDDGFLKNITAQICIDKKCPDYTCPITFSSPTDITILLDSSASVGSHNFETTKVFAKRLAERFLSAGREDPTQVVRVAVVQYSGQGQQQPGRASLQFQQNYTVLASSVDSMDFINDATDVNDALSYVTRFYRENSSGATKKRVLLFSDGNSQGATAEAIEKAVQEAQRGGIEIFVMVVGPQVNEPHIRVLVTGKTAEYDVAFGERHLFRVPNYQALLRGVLYQTVSRKVALG</sequence>
<dbReference type="Ensembl" id="ENSRNOT00000072951.4">
    <property type="protein sequence ID" value="ENSRNOP00000067777.3"/>
    <property type="gene ID" value="ENSRNOG00000001249.10"/>
</dbReference>
<dbReference type="InterPro" id="IPR036465">
    <property type="entry name" value="vWFA_dom_sf"/>
</dbReference>
<evidence type="ECO:0007829" key="9">
    <source>
        <dbReference type="PubMed" id="24090084"/>
    </source>
</evidence>
<proteinExistence type="evidence at protein level"/>
<feature type="domain" description="VWFA" evidence="4">
    <location>
        <begin position="572"/>
        <end position="760"/>
    </location>
</feature>
<dbReference type="GO" id="GO:0005783">
    <property type="term" value="C:endoplasmic reticulum"/>
    <property type="evidence" value="ECO:0007669"/>
    <property type="project" value="UniProtKB-ARBA"/>
</dbReference>
<dbReference type="InterPro" id="IPR008160">
    <property type="entry name" value="Collagen"/>
</dbReference>
<dbReference type="InterPro" id="IPR002035">
    <property type="entry name" value="VWF_A"/>
</dbReference>
<feature type="signal peptide" evidence="3">
    <location>
        <begin position="1"/>
        <end position="28"/>
    </location>
</feature>
<feature type="compositionally biased region" description="Acidic residues" evidence="2">
    <location>
        <begin position="512"/>
        <end position="522"/>
    </location>
</feature>
<dbReference type="PROSITE" id="PS50234">
    <property type="entry name" value="VWFA"/>
    <property type="match status" value="3"/>
</dbReference>
<feature type="chain" id="PRO_5047078915" evidence="3">
    <location>
        <begin position="29"/>
        <end position="983"/>
    </location>
</feature>
<dbReference type="Pfam" id="PF01391">
    <property type="entry name" value="Collagen"/>
    <property type="match status" value="2"/>
</dbReference>
<dbReference type="SMART" id="SM00327">
    <property type="entry name" value="VWA"/>
    <property type="match status" value="3"/>
</dbReference>